<evidence type="ECO:0000313" key="10">
    <source>
        <dbReference type="Proteomes" id="UP001354989"/>
    </source>
</evidence>
<comment type="similarity">
    <text evidence="2">Belongs to the SusD family.</text>
</comment>
<evidence type="ECO:0000313" key="9">
    <source>
        <dbReference type="EMBL" id="BDD02243.1"/>
    </source>
</evidence>
<dbReference type="SUPFAM" id="SSF48452">
    <property type="entry name" value="TPR-like"/>
    <property type="match status" value="1"/>
</dbReference>
<name>A0ABM7VMI6_9BACT</name>
<protein>
    <submittedName>
        <fullName evidence="9">Membrane protein</fullName>
    </submittedName>
</protein>
<proteinExistence type="inferred from homology"/>
<dbReference type="InterPro" id="IPR011990">
    <property type="entry name" value="TPR-like_helical_dom_sf"/>
</dbReference>
<reference evidence="9 10" key="1">
    <citation type="submission" date="2021-12" db="EMBL/GenBank/DDBJ databases">
        <title>Genome sequencing of bacteria with rrn-lacking chromosome and rrn-plasmid.</title>
        <authorList>
            <person name="Anda M."/>
            <person name="Iwasaki W."/>
        </authorList>
    </citation>
    <scope>NUCLEOTIDE SEQUENCE [LARGE SCALE GENOMIC DNA]</scope>
    <source>
        <strain evidence="9 10">NBRC 101262</strain>
        <plasmid evidence="9 10">pPP7</plasmid>
    </source>
</reference>
<evidence type="ECO:0000256" key="1">
    <source>
        <dbReference type="ARBA" id="ARBA00004442"/>
    </source>
</evidence>
<evidence type="ECO:0000259" key="8">
    <source>
        <dbReference type="Pfam" id="PF14322"/>
    </source>
</evidence>
<dbReference type="Pfam" id="PF14322">
    <property type="entry name" value="SusD-like_3"/>
    <property type="match status" value="1"/>
</dbReference>
<feature type="chain" id="PRO_5047357777" evidence="6">
    <location>
        <begin position="22"/>
        <end position="543"/>
    </location>
</feature>
<keyword evidence="10" id="KW-1185">Reference proteome</keyword>
<feature type="signal peptide" evidence="6">
    <location>
        <begin position="1"/>
        <end position="21"/>
    </location>
</feature>
<keyword evidence="5" id="KW-0998">Cell outer membrane</keyword>
<evidence type="ECO:0000256" key="5">
    <source>
        <dbReference type="ARBA" id="ARBA00023237"/>
    </source>
</evidence>
<evidence type="ECO:0000259" key="7">
    <source>
        <dbReference type="Pfam" id="PF07980"/>
    </source>
</evidence>
<keyword evidence="3 6" id="KW-0732">Signal</keyword>
<dbReference type="Gene3D" id="1.25.40.390">
    <property type="match status" value="1"/>
</dbReference>
<gene>
    <name evidence="9" type="ORF">PEPS_45230</name>
</gene>
<feature type="domain" description="SusD-like N-terminal" evidence="8">
    <location>
        <begin position="87"/>
        <end position="229"/>
    </location>
</feature>
<sequence length="543" mass="60448">MINLRYIVCGLLMMAMGMSSCSSFLSLDPTDSVTEDNFYQNRDHAYTALIGIYEPLRSDFTITYNPIALSSDIQSDDAYVGGGSASDMINWQRMARFNARPQEDAVRGIWKKCYRGISRANMMLAKYDGITFKTTEETDKNNFKGETLFLRGHYYFELLRFFENVPLITSPLYSDDWTNSTQEDPKLVYAQATTDMLDGMALMGDAVSADQSGRLSKWAAKAELVKMFLFYTGYYNESALPTADGGTFTAADAMAMADDVIANSGAALMDDFATLFTAEGNFCKEALFDIPFVDNNSGSWNDTDMGNYQCAMSGPRGWNNSLLADGWGFGTVTANLVNQFTDEDLRAKSTFISAEDLIQMELDAGADPNSLSLQPSFTNTGYFAFKYTTHAANKPAANFPNNWGQNIHYIRLADVYLMAAELHLKNGGSKAAEYVNIVRERAGLSDLTAVTMDDIMSERRKELAMEGHRYFDLLRQGLEVAKTQIEKKAEGLQAPTMEDFPATGRNSADADYAVTFDLTKRGFWPIPQNEIDLNSNLKQNDGY</sequence>
<dbReference type="PROSITE" id="PS51257">
    <property type="entry name" value="PROKAR_LIPOPROTEIN"/>
    <property type="match status" value="1"/>
</dbReference>
<evidence type="ECO:0000256" key="6">
    <source>
        <dbReference type="SAM" id="SignalP"/>
    </source>
</evidence>
<feature type="domain" description="RagB/SusD" evidence="7">
    <location>
        <begin position="284"/>
        <end position="543"/>
    </location>
</feature>
<dbReference type="Pfam" id="PF07980">
    <property type="entry name" value="SusD_RagB"/>
    <property type="match status" value="1"/>
</dbReference>
<keyword evidence="4" id="KW-0472">Membrane</keyword>
<accession>A0ABM7VMI6</accession>
<evidence type="ECO:0000256" key="3">
    <source>
        <dbReference type="ARBA" id="ARBA00022729"/>
    </source>
</evidence>
<evidence type="ECO:0000256" key="2">
    <source>
        <dbReference type="ARBA" id="ARBA00006275"/>
    </source>
</evidence>
<dbReference type="RefSeq" id="WP_332922365.1">
    <property type="nucleotide sequence ID" value="NZ_AP025299.1"/>
</dbReference>
<geneLocation type="plasmid" evidence="9 10">
    <name>pPP7</name>
</geneLocation>
<dbReference type="Proteomes" id="UP001354989">
    <property type="component" value="Plasmid pPP7"/>
</dbReference>
<dbReference type="EMBL" id="AP025299">
    <property type="protein sequence ID" value="BDD02243.1"/>
    <property type="molecule type" value="Genomic_DNA"/>
</dbReference>
<organism evidence="9 10">
    <name type="scientific">Persicobacter psychrovividus</name>
    <dbReference type="NCBI Taxonomy" id="387638"/>
    <lineage>
        <taxon>Bacteria</taxon>
        <taxon>Pseudomonadati</taxon>
        <taxon>Bacteroidota</taxon>
        <taxon>Cytophagia</taxon>
        <taxon>Cytophagales</taxon>
        <taxon>Persicobacteraceae</taxon>
        <taxon>Persicobacter</taxon>
    </lineage>
</organism>
<dbReference type="InterPro" id="IPR012944">
    <property type="entry name" value="SusD_RagB_dom"/>
</dbReference>
<keyword evidence="9" id="KW-0614">Plasmid</keyword>
<evidence type="ECO:0000256" key="4">
    <source>
        <dbReference type="ARBA" id="ARBA00023136"/>
    </source>
</evidence>
<dbReference type="InterPro" id="IPR033985">
    <property type="entry name" value="SusD-like_N"/>
</dbReference>
<comment type="subcellular location">
    <subcellularLocation>
        <location evidence="1">Cell outer membrane</location>
    </subcellularLocation>
</comment>